<dbReference type="Pfam" id="PF14155">
    <property type="entry name" value="DUF4307"/>
    <property type="match status" value="1"/>
</dbReference>
<dbReference type="AlphaFoldDB" id="A0A143QFH0"/>
<keyword evidence="2" id="KW-0472">Membrane</keyword>
<sequence length="146" mass="15687">MTNALPAGRYPSGSGPSGIRRAPKRATKIALVALVLLVGLGVAYYAYTKFSVKPVEGSQLSFDIVDESTMSIRFSVTRENPEQPAVCIVRARSRDGSETGRREVYIPPESSSTTVELTTDVTTSSPPAVGDVYGCSLDVPEYLRAR</sequence>
<dbReference type="InterPro" id="IPR025443">
    <property type="entry name" value="DUF4307"/>
</dbReference>
<name>A0A143QFH0_RHOFA</name>
<feature type="region of interest" description="Disordered" evidence="1">
    <location>
        <begin position="1"/>
        <end position="21"/>
    </location>
</feature>
<dbReference type="KEGG" id="rhs:A3Q41_00320"/>
<evidence type="ECO:0000313" key="4">
    <source>
        <dbReference type="Proteomes" id="UP000076038"/>
    </source>
</evidence>
<dbReference type="Proteomes" id="UP000076038">
    <property type="component" value="Chromosome"/>
</dbReference>
<gene>
    <name evidence="3" type="ORF">A3Q41_00320</name>
</gene>
<dbReference type="EMBL" id="CP015220">
    <property type="protein sequence ID" value="AMY21644.1"/>
    <property type="molecule type" value="Genomic_DNA"/>
</dbReference>
<keyword evidence="2" id="KW-1133">Transmembrane helix</keyword>
<proteinExistence type="predicted"/>
<organism evidence="3 4">
    <name type="scientific">Rhodococcoides fascians</name>
    <name type="common">Rhodococcus fascians</name>
    <dbReference type="NCBI Taxonomy" id="1828"/>
    <lineage>
        <taxon>Bacteria</taxon>
        <taxon>Bacillati</taxon>
        <taxon>Actinomycetota</taxon>
        <taxon>Actinomycetes</taxon>
        <taxon>Mycobacteriales</taxon>
        <taxon>Nocardiaceae</taxon>
        <taxon>Rhodococcoides</taxon>
    </lineage>
</organism>
<accession>A0A143QFH0</accession>
<keyword evidence="4" id="KW-1185">Reference proteome</keyword>
<dbReference type="OrthoDB" id="4425882at2"/>
<keyword evidence="2" id="KW-0812">Transmembrane</keyword>
<evidence type="ECO:0000256" key="2">
    <source>
        <dbReference type="SAM" id="Phobius"/>
    </source>
</evidence>
<reference evidence="4" key="2">
    <citation type="submission" date="2016-04" db="EMBL/GenBank/DDBJ databases">
        <title>Complete Genome and Plasmid Sequences for Rhodococcus fascians D188 and Draft Sequences for Rhodococcus spp. Isolates PBTS 1 and PBTS 2.</title>
        <authorList>
            <person name="Stamer R."/>
            <person name="Vereecke D."/>
            <person name="Zhang Y."/>
            <person name="Schilkey F."/>
            <person name="Devitt N."/>
            <person name="Randall J."/>
        </authorList>
    </citation>
    <scope>NUCLEOTIDE SEQUENCE [LARGE SCALE GENOMIC DNA]</scope>
    <source>
        <strain evidence="4">PBTS2</strain>
    </source>
</reference>
<protein>
    <recommendedName>
        <fullName evidence="5">DUF4307 domain-containing protein</fullName>
    </recommendedName>
</protein>
<dbReference type="RefSeq" id="WP_027498149.1">
    <property type="nucleotide sequence ID" value="NZ_CAKKLU010000003.1"/>
</dbReference>
<evidence type="ECO:0000313" key="3">
    <source>
        <dbReference type="EMBL" id="AMY21644.1"/>
    </source>
</evidence>
<reference evidence="3 4" key="1">
    <citation type="journal article" date="2016" name="Genome Announc.">
        <title>Complete Genome and Plasmid Sequences for Rhodococcus fascians D188 and Draft Sequences for Rhodococcus Isolates PBTS 1 and PBTS 2.</title>
        <authorList>
            <person name="Stamler R.A."/>
            <person name="Vereecke D."/>
            <person name="Zhang Y."/>
            <person name="Schilkey F."/>
            <person name="Devitt N."/>
            <person name="Randall J.J."/>
        </authorList>
    </citation>
    <scope>NUCLEOTIDE SEQUENCE [LARGE SCALE GENOMIC DNA]</scope>
    <source>
        <strain evidence="3 4">PBTS2</strain>
    </source>
</reference>
<evidence type="ECO:0000256" key="1">
    <source>
        <dbReference type="SAM" id="MobiDB-lite"/>
    </source>
</evidence>
<feature type="transmembrane region" description="Helical" evidence="2">
    <location>
        <begin position="29"/>
        <end position="47"/>
    </location>
</feature>
<dbReference type="PATRIC" id="fig|1653479.3.peg.320"/>
<evidence type="ECO:0008006" key="5">
    <source>
        <dbReference type="Google" id="ProtNLM"/>
    </source>
</evidence>
<accession>A0A260TXF7</accession>